<feature type="transmembrane region" description="Helical" evidence="1">
    <location>
        <begin position="51"/>
        <end position="73"/>
    </location>
</feature>
<reference evidence="2" key="1">
    <citation type="journal article" date="2013" name="J. Plant Res.">
        <title>Effect of fungi and light on seed germination of three Opuntia species from semiarid lands of central Mexico.</title>
        <authorList>
            <person name="Delgado-Sanchez P."/>
            <person name="Jimenez-Bremont J.F."/>
            <person name="Guerrero-Gonzalez Mde L."/>
            <person name="Flores J."/>
        </authorList>
    </citation>
    <scope>NUCLEOTIDE SEQUENCE</scope>
    <source>
        <tissue evidence="2">Cladode</tissue>
    </source>
</reference>
<accession>A0A7C8Z748</accession>
<protein>
    <submittedName>
        <fullName evidence="2">Uncharacterized protein</fullName>
    </submittedName>
</protein>
<proteinExistence type="predicted"/>
<reference evidence="2" key="2">
    <citation type="submission" date="2020-07" db="EMBL/GenBank/DDBJ databases">
        <authorList>
            <person name="Vera ALvarez R."/>
            <person name="Arias-Moreno D.M."/>
            <person name="Jimenez-Jacinto V."/>
            <person name="Jimenez-Bremont J.F."/>
            <person name="Swaminathan K."/>
            <person name="Moose S.P."/>
            <person name="Guerrero-Gonzalez M.L."/>
            <person name="Marino-Ramirez L."/>
            <person name="Landsman D."/>
            <person name="Rodriguez-Kessler M."/>
            <person name="Delgado-Sanchez P."/>
        </authorList>
    </citation>
    <scope>NUCLEOTIDE SEQUENCE</scope>
    <source>
        <tissue evidence="2">Cladode</tissue>
    </source>
</reference>
<keyword evidence="1" id="KW-1133">Transmembrane helix</keyword>
<evidence type="ECO:0000256" key="1">
    <source>
        <dbReference type="SAM" id="Phobius"/>
    </source>
</evidence>
<keyword evidence="1" id="KW-0812">Transmembrane</keyword>
<evidence type="ECO:0000313" key="2">
    <source>
        <dbReference type="EMBL" id="MBA4635093.1"/>
    </source>
</evidence>
<organism evidence="2">
    <name type="scientific">Opuntia streptacantha</name>
    <name type="common">Prickly pear cactus</name>
    <name type="synonym">Opuntia cardona</name>
    <dbReference type="NCBI Taxonomy" id="393608"/>
    <lineage>
        <taxon>Eukaryota</taxon>
        <taxon>Viridiplantae</taxon>
        <taxon>Streptophyta</taxon>
        <taxon>Embryophyta</taxon>
        <taxon>Tracheophyta</taxon>
        <taxon>Spermatophyta</taxon>
        <taxon>Magnoliopsida</taxon>
        <taxon>eudicotyledons</taxon>
        <taxon>Gunneridae</taxon>
        <taxon>Pentapetalae</taxon>
        <taxon>Caryophyllales</taxon>
        <taxon>Cactineae</taxon>
        <taxon>Cactaceae</taxon>
        <taxon>Opuntioideae</taxon>
        <taxon>Opuntia</taxon>
    </lineage>
</organism>
<dbReference type="AlphaFoldDB" id="A0A7C8Z748"/>
<sequence length="100" mass="11216">MKAGGKYLLVMGVPKEASNEDEDGCKAARLRCKNSRRILQITSVVRFSNSAITPTCIILTIDVNLILFLALCFETSWLIRFGSKLEEMNPGFMMVGYCLY</sequence>
<name>A0A7C8Z748_OPUST</name>
<keyword evidence="1" id="KW-0472">Membrane</keyword>
<dbReference type="EMBL" id="GISG01093466">
    <property type="protein sequence ID" value="MBA4635093.1"/>
    <property type="molecule type" value="Transcribed_RNA"/>
</dbReference>